<evidence type="ECO:0000256" key="1">
    <source>
        <dbReference type="SAM" id="MobiDB-lite"/>
    </source>
</evidence>
<dbReference type="Proteomes" id="UP000314294">
    <property type="component" value="Unassembled WGS sequence"/>
</dbReference>
<sequence length="265" mass="28871">MKSSPGSPLNRAAVLEHYLSTTEGGLNNLIFTFNAEFHSPDLFSISAQVYAQRPQLDIHSFEGNFTRISAAPTESRAPAQRESLWPVFTLGHTPGLEDAEPQVVESLSIENTLWASTVVASGPETLSVLNCCRTLSGNETKRPQLGLIVFPPMHFILLHLGTVIGVVIYTGKETRSVLNTSNAKNKLRGIQYLKKMMSEVSIRRLEIGDGKSMRRVGEASRGTFRPHIICCDIGPGTTGAPDQSDGATERLFAPRDGPLRQNGVV</sequence>
<evidence type="ECO:0000313" key="4">
    <source>
        <dbReference type="Proteomes" id="UP000314294"/>
    </source>
</evidence>
<dbReference type="OrthoDB" id="377733at2759"/>
<gene>
    <name evidence="3" type="primary">ATP9B_0</name>
    <name evidence="3" type="ORF">EYF80_020818</name>
</gene>
<keyword evidence="2" id="KW-0812">Transmembrane</keyword>
<reference evidence="3 4" key="1">
    <citation type="submission" date="2019-03" db="EMBL/GenBank/DDBJ databases">
        <title>First draft genome of Liparis tanakae, snailfish: a comprehensive survey of snailfish specific genes.</title>
        <authorList>
            <person name="Kim W."/>
            <person name="Song I."/>
            <person name="Jeong J.-H."/>
            <person name="Kim D."/>
            <person name="Kim S."/>
            <person name="Ryu S."/>
            <person name="Song J.Y."/>
            <person name="Lee S.K."/>
        </authorList>
    </citation>
    <scope>NUCLEOTIDE SEQUENCE [LARGE SCALE GENOMIC DNA]</scope>
    <source>
        <tissue evidence="3">Muscle</tissue>
    </source>
</reference>
<feature type="region of interest" description="Disordered" evidence="1">
    <location>
        <begin position="239"/>
        <end position="265"/>
    </location>
</feature>
<feature type="transmembrane region" description="Helical" evidence="2">
    <location>
        <begin position="145"/>
        <end position="169"/>
    </location>
</feature>
<accession>A0A4Z2HTF3</accession>
<protein>
    <submittedName>
        <fullName evidence="3">Putative phospholipid-transporting ATPase IIB</fullName>
    </submittedName>
</protein>
<dbReference type="AlphaFoldDB" id="A0A4Z2HTF3"/>
<comment type="caution">
    <text evidence="3">The sequence shown here is derived from an EMBL/GenBank/DDBJ whole genome shotgun (WGS) entry which is preliminary data.</text>
</comment>
<name>A0A4Z2HTF3_9TELE</name>
<proteinExistence type="predicted"/>
<keyword evidence="4" id="KW-1185">Reference proteome</keyword>
<keyword evidence="2" id="KW-1133">Transmembrane helix</keyword>
<organism evidence="3 4">
    <name type="scientific">Liparis tanakae</name>
    <name type="common">Tanaka's snailfish</name>
    <dbReference type="NCBI Taxonomy" id="230148"/>
    <lineage>
        <taxon>Eukaryota</taxon>
        <taxon>Metazoa</taxon>
        <taxon>Chordata</taxon>
        <taxon>Craniata</taxon>
        <taxon>Vertebrata</taxon>
        <taxon>Euteleostomi</taxon>
        <taxon>Actinopterygii</taxon>
        <taxon>Neopterygii</taxon>
        <taxon>Teleostei</taxon>
        <taxon>Neoteleostei</taxon>
        <taxon>Acanthomorphata</taxon>
        <taxon>Eupercaria</taxon>
        <taxon>Perciformes</taxon>
        <taxon>Cottioidei</taxon>
        <taxon>Cottales</taxon>
        <taxon>Liparidae</taxon>
        <taxon>Liparis</taxon>
    </lineage>
</organism>
<keyword evidence="2" id="KW-0472">Membrane</keyword>
<dbReference type="EMBL" id="SRLO01000182">
    <property type="protein sequence ID" value="TNN68957.1"/>
    <property type="molecule type" value="Genomic_DNA"/>
</dbReference>
<evidence type="ECO:0000313" key="3">
    <source>
        <dbReference type="EMBL" id="TNN68957.1"/>
    </source>
</evidence>
<evidence type="ECO:0000256" key="2">
    <source>
        <dbReference type="SAM" id="Phobius"/>
    </source>
</evidence>